<reference evidence="1 2" key="1">
    <citation type="journal article" date="2018" name="Gigascience">
        <title>Genomes of trombidid mites reveal novel predicted allergens and laterally-transferred genes associated with secondary metabolism.</title>
        <authorList>
            <person name="Dong X."/>
            <person name="Chaisiri K."/>
            <person name="Xia D."/>
            <person name="Armstrong S.D."/>
            <person name="Fang Y."/>
            <person name="Donnelly M.J."/>
            <person name="Kadowaki T."/>
            <person name="McGarry J.W."/>
            <person name="Darby A.C."/>
            <person name="Makepeace B.L."/>
        </authorList>
    </citation>
    <scope>NUCLEOTIDE SEQUENCE [LARGE SCALE GENOMIC DNA]</scope>
    <source>
        <strain evidence="1">UoL-UT</strain>
    </source>
</reference>
<dbReference type="VEuPathDB" id="VectorBase:LDEU012571"/>
<keyword evidence="2" id="KW-1185">Reference proteome</keyword>
<feature type="non-terminal residue" evidence="1">
    <location>
        <position position="81"/>
    </location>
</feature>
<name>A0A443RWP1_9ACAR</name>
<dbReference type="Gene3D" id="2.60.40.10">
    <property type="entry name" value="Immunoglobulins"/>
    <property type="match status" value="1"/>
</dbReference>
<dbReference type="OrthoDB" id="6244967at2759"/>
<accession>A0A443RWP1</accession>
<dbReference type="AlphaFoldDB" id="A0A443RWP1"/>
<dbReference type="Proteomes" id="UP000288716">
    <property type="component" value="Unassembled WGS sequence"/>
</dbReference>
<gene>
    <name evidence="1" type="ORF">B4U80_05679</name>
</gene>
<organism evidence="1 2">
    <name type="scientific">Leptotrombidium deliense</name>
    <dbReference type="NCBI Taxonomy" id="299467"/>
    <lineage>
        <taxon>Eukaryota</taxon>
        <taxon>Metazoa</taxon>
        <taxon>Ecdysozoa</taxon>
        <taxon>Arthropoda</taxon>
        <taxon>Chelicerata</taxon>
        <taxon>Arachnida</taxon>
        <taxon>Acari</taxon>
        <taxon>Acariformes</taxon>
        <taxon>Trombidiformes</taxon>
        <taxon>Prostigmata</taxon>
        <taxon>Anystina</taxon>
        <taxon>Parasitengona</taxon>
        <taxon>Trombiculoidea</taxon>
        <taxon>Trombiculidae</taxon>
        <taxon>Leptotrombidium</taxon>
    </lineage>
</organism>
<evidence type="ECO:0000313" key="1">
    <source>
        <dbReference type="EMBL" id="RWS19469.1"/>
    </source>
</evidence>
<dbReference type="EMBL" id="NCKV01025787">
    <property type="protein sequence ID" value="RWS19469.1"/>
    <property type="molecule type" value="Genomic_DNA"/>
</dbReference>
<protein>
    <recommendedName>
        <fullName evidence="3">Ig-like domain-containing protein</fullName>
    </recommendedName>
</protein>
<evidence type="ECO:0000313" key="2">
    <source>
        <dbReference type="Proteomes" id="UP000288716"/>
    </source>
</evidence>
<dbReference type="InterPro" id="IPR013783">
    <property type="entry name" value="Ig-like_fold"/>
</dbReference>
<sequence length="81" mass="9418">MKPLYVSPKNEDRRKKILNDSRIDYLNFGKTIRIKNITIADNRTYECFAADFKVGQLQKHLINVNVQSAPTLSMNSKIVYK</sequence>
<proteinExistence type="predicted"/>
<evidence type="ECO:0008006" key="3">
    <source>
        <dbReference type="Google" id="ProtNLM"/>
    </source>
</evidence>
<comment type="caution">
    <text evidence="1">The sequence shown here is derived from an EMBL/GenBank/DDBJ whole genome shotgun (WGS) entry which is preliminary data.</text>
</comment>